<dbReference type="AlphaFoldDB" id="A0A372ZVE1"/>
<protein>
    <recommendedName>
        <fullName evidence="1">ScoMcrA-like SRA domain-containing protein</fullName>
    </recommendedName>
</protein>
<sequence>MEEVQMMNESIQPGTTLTRRRVHDLFGGRLQGGISPTKGERILVFIGLPKPGSPAPGLSPDGTLHYVGEGAKGDQQFTQSNRALLHHKEDGRRVHVFQDRGTHLIGGERLYKYIGEFEVAADNPYYYADEVNQHGQARRVINFRLRPVGGDNVPFVDPGQIARRQREARLRNSPPDEVLGTRTAPRNQATELVARFIAHLHARGHRTSRIALPVPHESDSGLVDLFDETTQTIYEVKSSAARTAVRQAIGQLLDYRWRQGGTASMGIILPSEPYPDLLALCTSLSIEVVWPAPDTGFRSSKD</sequence>
<name>A0A372ZVE1_9ACTN</name>
<proteinExistence type="predicted"/>
<evidence type="ECO:0000259" key="1">
    <source>
        <dbReference type="Pfam" id="PF26348"/>
    </source>
</evidence>
<dbReference type="InterPro" id="IPR058712">
    <property type="entry name" value="SRA_ScoMcrA"/>
</dbReference>
<dbReference type="Pfam" id="PF26348">
    <property type="entry name" value="SRA_ScoMcrA"/>
    <property type="match status" value="1"/>
</dbReference>
<reference evidence="2 3" key="1">
    <citation type="submission" date="2018-08" db="EMBL/GenBank/DDBJ databases">
        <title>Diversity &amp; Physiological Properties of Lignin-Decomposing Actinobacteria from Soil.</title>
        <authorList>
            <person name="Roh S.G."/>
            <person name="Kim S.B."/>
        </authorList>
    </citation>
    <scope>NUCLEOTIDE SEQUENCE [LARGE SCALE GENOMIC DNA]</scope>
    <source>
        <strain evidence="2 3">MMS17-GH009</strain>
    </source>
</reference>
<feature type="domain" description="ScoMcrA-like SRA" evidence="1">
    <location>
        <begin position="18"/>
        <end position="150"/>
    </location>
</feature>
<evidence type="ECO:0000313" key="3">
    <source>
        <dbReference type="Proteomes" id="UP000263377"/>
    </source>
</evidence>
<organism evidence="2 3">
    <name type="scientific">Kitasatospora xanthocidica</name>
    <dbReference type="NCBI Taxonomy" id="83382"/>
    <lineage>
        <taxon>Bacteria</taxon>
        <taxon>Bacillati</taxon>
        <taxon>Actinomycetota</taxon>
        <taxon>Actinomycetes</taxon>
        <taxon>Kitasatosporales</taxon>
        <taxon>Streptomycetaceae</taxon>
        <taxon>Kitasatospora</taxon>
    </lineage>
</organism>
<gene>
    <name evidence="2" type="ORF">DR950_18180</name>
</gene>
<dbReference type="EMBL" id="QVIG01000001">
    <property type="protein sequence ID" value="RGD59464.1"/>
    <property type="molecule type" value="Genomic_DNA"/>
</dbReference>
<comment type="caution">
    <text evidence="2">The sequence shown here is derived from an EMBL/GenBank/DDBJ whole genome shotgun (WGS) entry which is preliminary data.</text>
</comment>
<keyword evidence="3" id="KW-1185">Reference proteome</keyword>
<dbReference type="RefSeq" id="WP_117487662.1">
    <property type="nucleotide sequence ID" value="NZ_QVIG01000001.1"/>
</dbReference>
<evidence type="ECO:0000313" key="2">
    <source>
        <dbReference type="EMBL" id="RGD59464.1"/>
    </source>
</evidence>
<dbReference type="Proteomes" id="UP000263377">
    <property type="component" value="Unassembled WGS sequence"/>
</dbReference>
<accession>A0A372ZVE1</accession>